<feature type="compositionally biased region" description="Low complexity" evidence="1">
    <location>
        <begin position="14"/>
        <end position="36"/>
    </location>
</feature>
<gene>
    <name evidence="2" type="ORF">CCAP1982_LOCUS6909</name>
</gene>
<feature type="region of interest" description="Disordered" evidence="1">
    <location>
        <begin position="66"/>
        <end position="86"/>
    </location>
</feature>
<name>A0A811UHW8_CERCA</name>
<dbReference type="Proteomes" id="UP000606786">
    <property type="component" value="Unassembled WGS sequence"/>
</dbReference>
<sequence>MKQAPHREVLDLDGSGSTCRPSSPSTSGSLGTKPPSVFVGGEKPLCFTSESAKSYFTKASATPFTPSNLPAVDDVTGGDGPSTLNL</sequence>
<organism evidence="2 3">
    <name type="scientific">Ceratitis capitata</name>
    <name type="common">Mediterranean fruit fly</name>
    <name type="synonym">Tephritis capitata</name>
    <dbReference type="NCBI Taxonomy" id="7213"/>
    <lineage>
        <taxon>Eukaryota</taxon>
        <taxon>Metazoa</taxon>
        <taxon>Ecdysozoa</taxon>
        <taxon>Arthropoda</taxon>
        <taxon>Hexapoda</taxon>
        <taxon>Insecta</taxon>
        <taxon>Pterygota</taxon>
        <taxon>Neoptera</taxon>
        <taxon>Endopterygota</taxon>
        <taxon>Diptera</taxon>
        <taxon>Brachycera</taxon>
        <taxon>Muscomorpha</taxon>
        <taxon>Tephritoidea</taxon>
        <taxon>Tephritidae</taxon>
        <taxon>Ceratitis</taxon>
        <taxon>Ceratitis</taxon>
    </lineage>
</organism>
<proteinExistence type="predicted"/>
<dbReference type="AlphaFoldDB" id="A0A811UHW8"/>
<evidence type="ECO:0000313" key="3">
    <source>
        <dbReference type="Proteomes" id="UP000606786"/>
    </source>
</evidence>
<evidence type="ECO:0000313" key="2">
    <source>
        <dbReference type="EMBL" id="CAD6998300.1"/>
    </source>
</evidence>
<dbReference type="EMBL" id="CAJHJT010000012">
    <property type="protein sequence ID" value="CAD6998300.1"/>
    <property type="molecule type" value="Genomic_DNA"/>
</dbReference>
<reference evidence="2" key="1">
    <citation type="submission" date="2020-11" db="EMBL/GenBank/DDBJ databases">
        <authorList>
            <person name="Whitehead M."/>
        </authorList>
    </citation>
    <scope>NUCLEOTIDE SEQUENCE</scope>
    <source>
        <strain evidence="2">EGII</strain>
    </source>
</reference>
<feature type="compositionally biased region" description="Basic and acidic residues" evidence="1">
    <location>
        <begin position="1"/>
        <end position="10"/>
    </location>
</feature>
<feature type="region of interest" description="Disordered" evidence="1">
    <location>
        <begin position="1"/>
        <end position="36"/>
    </location>
</feature>
<protein>
    <submittedName>
        <fullName evidence="2">(Mediterranean fruit fly) hypothetical protein</fullName>
    </submittedName>
</protein>
<keyword evidence="3" id="KW-1185">Reference proteome</keyword>
<accession>A0A811UHW8</accession>
<evidence type="ECO:0000256" key="1">
    <source>
        <dbReference type="SAM" id="MobiDB-lite"/>
    </source>
</evidence>
<comment type="caution">
    <text evidence="2">The sequence shown here is derived from an EMBL/GenBank/DDBJ whole genome shotgun (WGS) entry which is preliminary data.</text>
</comment>